<organism evidence="1 2">
    <name type="scientific">Solirubrobacter deserti</name>
    <dbReference type="NCBI Taxonomy" id="2282478"/>
    <lineage>
        <taxon>Bacteria</taxon>
        <taxon>Bacillati</taxon>
        <taxon>Actinomycetota</taxon>
        <taxon>Thermoleophilia</taxon>
        <taxon>Solirubrobacterales</taxon>
        <taxon>Solirubrobacteraceae</taxon>
        <taxon>Solirubrobacter</taxon>
    </lineage>
</organism>
<evidence type="ECO:0000313" key="1">
    <source>
        <dbReference type="EMBL" id="MDA0136840.1"/>
    </source>
</evidence>
<proteinExistence type="predicted"/>
<comment type="caution">
    <text evidence="1">The sequence shown here is derived from an EMBL/GenBank/DDBJ whole genome shotgun (WGS) entry which is preliminary data.</text>
</comment>
<protein>
    <recommendedName>
        <fullName evidence="3">Lipoprotein</fullName>
    </recommendedName>
</protein>
<evidence type="ECO:0000313" key="2">
    <source>
        <dbReference type="Proteomes" id="UP001147700"/>
    </source>
</evidence>
<accession>A0ABT4REU1</accession>
<dbReference type="Proteomes" id="UP001147700">
    <property type="component" value="Unassembled WGS sequence"/>
</dbReference>
<name>A0ABT4REU1_9ACTN</name>
<dbReference type="RefSeq" id="WP_202953706.1">
    <property type="nucleotide sequence ID" value="NZ_JAPCID010000006.1"/>
</dbReference>
<keyword evidence="2" id="KW-1185">Reference proteome</keyword>
<sequence length="122" mass="12835">MLAVVVALAGCGRGDDERTVGAVTERFLAAVEAGDGELACAQLSRAAAESIAATRSCPEAVTDLEVDPAAVDRTRVYGISAQVQLRGGERYFLEWTRAGWRISAAGCSRAPDDEPFDCEAEA</sequence>
<dbReference type="EMBL" id="JAPCID010000006">
    <property type="protein sequence ID" value="MDA0136840.1"/>
    <property type="molecule type" value="Genomic_DNA"/>
</dbReference>
<gene>
    <name evidence="1" type="ORF">OJ962_04965</name>
</gene>
<evidence type="ECO:0008006" key="3">
    <source>
        <dbReference type="Google" id="ProtNLM"/>
    </source>
</evidence>
<reference evidence="1" key="1">
    <citation type="submission" date="2022-10" db="EMBL/GenBank/DDBJ databases">
        <title>The WGS of Solirubrobacter sp. CPCC 204708.</title>
        <authorList>
            <person name="Jiang Z."/>
        </authorList>
    </citation>
    <scope>NUCLEOTIDE SEQUENCE</scope>
    <source>
        <strain evidence="1">CPCC 204708</strain>
    </source>
</reference>